<evidence type="ECO:0000313" key="1">
    <source>
        <dbReference type="EMBL" id="CAD6446226.1"/>
    </source>
</evidence>
<comment type="caution">
    <text evidence="1">The sequence shown here is derived from an EMBL/GenBank/DDBJ whole genome shotgun (WGS) entry which is preliminary data.</text>
</comment>
<protein>
    <submittedName>
        <fullName evidence="1">2168ec85-918e-4be2-9b95-1658da494416-CDS</fullName>
    </submittedName>
</protein>
<dbReference type="AlphaFoldDB" id="A0A8H2VY14"/>
<accession>A0A8H2VY14</accession>
<name>A0A8H2VY14_9HELO</name>
<evidence type="ECO:0000313" key="2">
    <source>
        <dbReference type="Proteomes" id="UP000624404"/>
    </source>
</evidence>
<gene>
    <name evidence="1" type="ORF">SCLTRI_LOCUS6050</name>
</gene>
<dbReference type="EMBL" id="CAJHIA010000017">
    <property type="protein sequence ID" value="CAD6446226.1"/>
    <property type="molecule type" value="Genomic_DNA"/>
</dbReference>
<keyword evidence="2" id="KW-1185">Reference proteome</keyword>
<proteinExistence type="predicted"/>
<reference evidence="1" key="1">
    <citation type="submission" date="2020-10" db="EMBL/GenBank/DDBJ databases">
        <authorList>
            <person name="Kusch S."/>
        </authorList>
    </citation>
    <scope>NUCLEOTIDE SEQUENCE</scope>
    <source>
        <strain evidence="1">SwB9</strain>
    </source>
</reference>
<sequence>MPKSIIKILKMRTSQVGVNSNSKALFFYGSFTLKPESNLHLQYTGSMIIKYFQQRNDHKPKYRVDFEGLHRFRIYKTILVFFGTH</sequence>
<dbReference type="Proteomes" id="UP000624404">
    <property type="component" value="Unassembled WGS sequence"/>
</dbReference>
<organism evidence="1 2">
    <name type="scientific">Sclerotinia trifoliorum</name>
    <dbReference type="NCBI Taxonomy" id="28548"/>
    <lineage>
        <taxon>Eukaryota</taxon>
        <taxon>Fungi</taxon>
        <taxon>Dikarya</taxon>
        <taxon>Ascomycota</taxon>
        <taxon>Pezizomycotina</taxon>
        <taxon>Leotiomycetes</taxon>
        <taxon>Helotiales</taxon>
        <taxon>Sclerotiniaceae</taxon>
        <taxon>Sclerotinia</taxon>
    </lineage>
</organism>